<dbReference type="InterPro" id="IPR035899">
    <property type="entry name" value="DBL_dom_sf"/>
</dbReference>
<feature type="region of interest" description="Disordered" evidence="2">
    <location>
        <begin position="771"/>
        <end position="849"/>
    </location>
</feature>
<keyword evidence="5" id="KW-1185">Reference proteome</keyword>
<protein>
    <recommendedName>
        <fullName evidence="3">DH domain-containing protein</fullName>
    </recommendedName>
</protein>
<dbReference type="HOGENOM" id="CLU_004333_0_0_1"/>
<dbReference type="InterPro" id="IPR000219">
    <property type="entry name" value="DH_dom"/>
</dbReference>
<evidence type="ECO:0000313" key="5">
    <source>
        <dbReference type="Proteomes" id="UP000030706"/>
    </source>
</evidence>
<evidence type="ECO:0000313" key="4">
    <source>
        <dbReference type="EMBL" id="KEQ88050.1"/>
    </source>
</evidence>
<dbReference type="InterPro" id="IPR051492">
    <property type="entry name" value="Dynamin-Rho_GEF"/>
</dbReference>
<feature type="compositionally biased region" description="Low complexity" evidence="2">
    <location>
        <begin position="1055"/>
        <end position="1080"/>
    </location>
</feature>
<feature type="compositionally biased region" description="Basic and acidic residues" evidence="2">
    <location>
        <begin position="1206"/>
        <end position="1219"/>
    </location>
</feature>
<dbReference type="GeneID" id="40747224"/>
<feature type="compositionally biased region" description="Polar residues" evidence="2">
    <location>
        <begin position="1092"/>
        <end position="1115"/>
    </location>
</feature>
<feature type="coiled-coil region" evidence="1">
    <location>
        <begin position="1521"/>
        <end position="1600"/>
    </location>
</feature>
<organism evidence="4 5">
    <name type="scientific">Aureobasidium pullulans EXF-150</name>
    <dbReference type="NCBI Taxonomy" id="1043002"/>
    <lineage>
        <taxon>Eukaryota</taxon>
        <taxon>Fungi</taxon>
        <taxon>Dikarya</taxon>
        <taxon>Ascomycota</taxon>
        <taxon>Pezizomycotina</taxon>
        <taxon>Dothideomycetes</taxon>
        <taxon>Dothideomycetidae</taxon>
        <taxon>Dothideales</taxon>
        <taxon>Saccotheciaceae</taxon>
        <taxon>Aureobasidium</taxon>
    </lineage>
</organism>
<evidence type="ECO:0000256" key="2">
    <source>
        <dbReference type="SAM" id="MobiDB-lite"/>
    </source>
</evidence>
<dbReference type="GO" id="GO:0005737">
    <property type="term" value="C:cytoplasm"/>
    <property type="evidence" value="ECO:0007669"/>
    <property type="project" value="TreeGrafter"/>
</dbReference>
<feature type="compositionally biased region" description="Low complexity" evidence="2">
    <location>
        <begin position="1259"/>
        <end position="1279"/>
    </location>
</feature>
<dbReference type="PROSITE" id="PS50010">
    <property type="entry name" value="DH_2"/>
    <property type="match status" value="1"/>
</dbReference>
<feature type="region of interest" description="Disordered" evidence="2">
    <location>
        <begin position="1042"/>
        <end position="1430"/>
    </location>
</feature>
<dbReference type="PANTHER" id="PTHR22834">
    <property type="entry name" value="NUCLEAR FUSION PROTEIN FUS2"/>
    <property type="match status" value="1"/>
</dbReference>
<gene>
    <name evidence="4" type="ORF">M438DRAFT_343154</name>
</gene>
<feature type="compositionally biased region" description="Polar residues" evidence="2">
    <location>
        <begin position="797"/>
        <end position="810"/>
    </location>
</feature>
<dbReference type="Gene3D" id="1.20.900.10">
    <property type="entry name" value="Dbl homology (DH) domain"/>
    <property type="match status" value="1"/>
</dbReference>
<accession>A0A074XRC6</accession>
<dbReference type="GO" id="GO:0005085">
    <property type="term" value="F:guanyl-nucleotide exchange factor activity"/>
    <property type="evidence" value="ECO:0007669"/>
    <property type="project" value="InterPro"/>
</dbReference>
<proteinExistence type="predicted"/>
<dbReference type="Pfam" id="PF25351">
    <property type="entry name" value="PH_BUD3_C"/>
    <property type="match status" value="1"/>
</dbReference>
<dbReference type="GO" id="GO:0032955">
    <property type="term" value="P:regulation of division septum assembly"/>
    <property type="evidence" value="ECO:0007669"/>
    <property type="project" value="TreeGrafter"/>
</dbReference>
<dbReference type="Proteomes" id="UP000030706">
    <property type="component" value="Unassembled WGS sequence"/>
</dbReference>
<dbReference type="RefSeq" id="XP_029764237.1">
    <property type="nucleotide sequence ID" value="XM_029904918.1"/>
</dbReference>
<feature type="compositionally biased region" description="Polar residues" evidence="2">
    <location>
        <begin position="1352"/>
        <end position="1367"/>
    </location>
</feature>
<sequence length="1603" mass="178041">MVVVTPAIAALTGELTLFHTTDPLLSNSPILVFYGPAPSISAATSRIQIHVFTPAGFESYPRVSISPNAPYYAAVNSLPREEQGDEVCRGLAFGLSKYFAEVPRPSRDAWVAQACPSKKAASAFALFSDAHVAILATRMNKVDNLDEIINDIQRSLSEQTVSWLDLDVVLPPGSIEPVKLEDEEPEQENVDEEELCARRYGDYAPFIKLLGEPAFLPTSKLRRAPSKPTAIGRSQAFLRDQREVTRKEMSELVDTESNYINKLTLLVTDIASDLRQIVHNDAIPVSNPMERTINDLFPPFLDKMLELNSAFLEAIRQVLDDTEDSTIVDLTDTTEETSQDEPIEDTIGLTEFAKCLIEWFPKFAECYPSYMQAHSRFPRLMRRLARIGDASILDKIQSFGEKRLNSLLIEPVQRLPRYTLYIDSIAKQLPVAHPALKLLLKARDIVSEICSQDAPGAQETNIWERLQRIVKSWPEEIESVGRLITIVDVVEMFPPFEDGHSRGSSGVLLLFTDCTIFVEKRSQMAMSARALLSELGKPLLEDRRDSTRPITPPSLHFVDSFSLKDTTVTEYLDNRAITIMPLSPGPDPGIASEQRVYLLEGPYSGKASKFQEEWTKAQVEGRFTEEERESGKWEVRSAQIAGGELNLFNAIFEGCQRHHQENPSESARVRIIIDPSKHEHRAVVGENELEANVSLEKTEKGQWRISIESAYSMATRDKVDEGEFLSILIRRLSGLLTSRFSTKNSAITSSFVLRNQQVLDDLHLEFEKKEAEVSVAPEPTSSQEHHRPKSPVKMISNFLSQSTHGRQTPTPRKLPQPNAFSDAPLLLPGSRDGSRPSSRDQPLQLSVTPERNNIVQSPTKRLEDALNTYLLALLARKGNIVGKVVQGRSRANELSVNELYNSLLEDPNMMVVAAQSSIDVLFAAFEKFLNVAWKEGVGAVMTATQFQTIQTKAESLFPVDFERYFKDSFHNMSPPNQRALRGIVKLLAELLDGTGNDGDRGILTAAFVEILVHDGNPYDFVSLLDRFVEDIESLFGEVVQPRETRPTLGGHGRSRSTNTASLTSNTSSFRKKFGFGSSTSRPEQDYKVSVWRTLSKSTRLPDQPSSLSRGTMQRAKTTDGHGGLPVRPFSQEGPSRQPSPQPPERPMSHDSMWHNNGPSLGSIGETLSPPNPAPHRKKRRSSLSDLKSLELTLNESPFISPSAMRSFEDSPKEPVERTKSPSPTLTRATGIPMLGSTLGSPISDRPRSRLPSAFRKENSPLNQHQPSPSPSSTRPRSLSKQPEEFDASPGPLVRRGSKQVGDVSNSPYSIGRRGSKHIDEALYPLARRGSKQVEDGHNVLARRGSKQVDDGSISNYPTLRRSSNIPLLSSKVDRPKTPSTPTTARAGLSERPTAGNAMRIKTGQAGTPGKVTIKSPPPSGTPTRKLRMQSPQKLRERLQDEHRALDTAHSTLQDELGRIGEEITMNRHNSVLRNHDSPAQSQAPSHDIRTRLSALEISLPTSVDAVAARVAKIHADALSSLAVSESKAKKLDELYREANAENEALYARFNDELARVLKAVRSGQGVDELKNKVRESQDEAGRLRRENARLKREVLGLRSQLKD</sequence>
<dbReference type="GO" id="GO:0031991">
    <property type="term" value="P:regulation of actomyosin contractile ring contraction"/>
    <property type="evidence" value="ECO:0007669"/>
    <property type="project" value="TreeGrafter"/>
</dbReference>
<dbReference type="SUPFAM" id="SSF48065">
    <property type="entry name" value="DBL homology domain (DH-domain)"/>
    <property type="match status" value="1"/>
</dbReference>
<reference evidence="4 5" key="1">
    <citation type="journal article" date="2014" name="BMC Genomics">
        <title>Genome sequencing of four Aureobasidium pullulans varieties: biotechnological potential, stress tolerance, and description of new species.</title>
        <authorList>
            <person name="Gostin Ar C."/>
            <person name="Ohm R.A."/>
            <person name="Kogej T."/>
            <person name="Sonjak S."/>
            <person name="Turk M."/>
            <person name="Zajc J."/>
            <person name="Zalar P."/>
            <person name="Grube M."/>
            <person name="Sun H."/>
            <person name="Han J."/>
            <person name="Sharma A."/>
            <person name="Chiniquy J."/>
            <person name="Ngan C.Y."/>
            <person name="Lipzen A."/>
            <person name="Barry K."/>
            <person name="Grigoriev I.V."/>
            <person name="Gunde-Cimerman N."/>
        </authorList>
    </citation>
    <scope>NUCLEOTIDE SEQUENCE [LARGE SCALE GENOMIC DNA]</scope>
    <source>
        <strain evidence="4 5">EXF-150</strain>
    </source>
</reference>
<dbReference type="SMART" id="SM00325">
    <property type="entry name" value="RhoGEF"/>
    <property type="match status" value="1"/>
</dbReference>
<evidence type="ECO:0000259" key="3">
    <source>
        <dbReference type="PROSITE" id="PS50010"/>
    </source>
</evidence>
<evidence type="ECO:0000256" key="1">
    <source>
        <dbReference type="SAM" id="Coils"/>
    </source>
</evidence>
<feature type="domain" description="DH" evidence="3">
    <location>
        <begin position="244"/>
        <end position="449"/>
    </location>
</feature>
<dbReference type="PANTHER" id="PTHR22834:SF21">
    <property type="entry name" value="GUANYL NUCLEOTIDE EXCHANGE FACTOR, PUTATIVE (AFU_ORTHOLOGUE AFUA_5G11890)-RELATED"/>
    <property type="match status" value="1"/>
</dbReference>
<dbReference type="EMBL" id="KL584976">
    <property type="protein sequence ID" value="KEQ88050.1"/>
    <property type="molecule type" value="Genomic_DNA"/>
</dbReference>
<name>A0A074XRC6_AURPU</name>
<dbReference type="STRING" id="1043002.A0A074XRC6"/>
<dbReference type="InterPro" id="IPR057454">
    <property type="entry name" value="Bud3_C"/>
</dbReference>
<keyword evidence="1" id="KW-0175">Coiled coil</keyword>
<dbReference type="Pfam" id="PF00621">
    <property type="entry name" value="RhoGEF"/>
    <property type="match status" value="1"/>
</dbReference>
<dbReference type="OrthoDB" id="4066896at2759"/>